<dbReference type="GO" id="GO:0016020">
    <property type="term" value="C:membrane"/>
    <property type="evidence" value="ECO:0007669"/>
    <property type="project" value="InterPro"/>
</dbReference>
<keyword evidence="1" id="KW-1133">Transmembrane helix</keyword>
<name>A0A1H2HVG3_9PROT</name>
<dbReference type="GO" id="GO:0007165">
    <property type="term" value="P:signal transduction"/>
    <property type="evidence" value="ECO:0007669"/>
    <property type="project" value="InterPro"/>
</dbReference>
<dbReference type="SUPFAM" id="SSF55073">
    <property type="entry name" value="Nucleotide cyclase"/>
    <property type="match status" value="1"/>
</dbReference>
<evidence type="ECO:0000259" key="3">
    <source>
        <dbReference type="PROSITE" id="PS50885"/>
    </source>
</evidence>
<keyword evidence="6" id="KW-1185">Reference proteome</keyword>
<dbReference type="SMART" id="SM00267">
    <property type="entry name" value="GGDEF"/>
    <property type="match status" value="1"/>
</dbReference>
<evidence type="ECO:0000313" key="5">
    <source>
        <dbReference type="EMBL" id="SDU35736.1"/>
    </source>
</evidence>
<dbReference type="PROSITE" id="PS50883">
    <property type="entry name" value="EAL"/>
    <property type="match status" value="1"/>
</dbReference>
<dbReference type="CDD" id="cd01948">
    <property type="entry name" value="EAL"/>
    <property type="match status" value="1"/>
</dbReference>
<dbReference type="InterPro" id="IPR001633">
    <property type="entry name" value="EAL_dom"/>
</dbReference>
<reference evidence="6" key="1">
    <citation type="submission" date="2016-10" db="EMBL/GenBank/DDBJ databases">
        <authorList>
            <person name="Varghese N."/>
            <person name="Submissions S."/>
        </authorList>
    </citation>
    <scope>NUCLEOTIDE SEQUENCE [LARGE SCALE GENOMIC DNA]</scope>
    <source>
        <strain evidence="6">Nm10</strain>
    </source>
</reference>
<dbReference type="PANTHER" id="PTHR33121:SF19">
    <property type="entry name" value="CYCLIC DI-GMP PHOSPHODIESTERASE PA2567"/>
    <property type="match status" value="1"/>
</dbReference>
<dbReference type="Pfam" id="PF00990">
    <property type="entry name" value="GGDEF"/>
    <property type="match status" value="1"/>
</dbReference>
<feature type="transmembrane region" description="Helical" evidence="1">
    <location>
        <begin position="274"/>
        <end position="293"/>
    </location>
</feature>
<dbReference type="Pfam" id="PF00672">
    <property type="entry name" value="HAMP"/>
    <property type="match status" value="1"/>
</dbReference>
<organism evidence="5 6">
    <name type="scientific">Nitrosomonas ureae</name>
    <dbReference type="NCBI Taxonomy" id="44577"/>
    <lineage>
        <taxon>Bacteria</taxon>
        <taxon>Pseudomonadati</taxon>
        <taxon>Pseudomonadota</taxon>
        <taxon>Betaproteobacteria</taxon>
        <taxon>Nitrosomonadales</taxon>
        <taxon>Nitrosomonadaceae</taxon>
        <taxon>Nitrosomonas</taxon>
    </lineage>
</organism>
<dbReference type="Pfam" id="PF00563">
    <property type="entry name" value="EAL"/>
    <property type="match status" value="1"/>
</dbReference>
<dbReference type="SUPFAM" id="SSF158472">
    <property type="entry name" value="HAMP domain-like"/>
    <property type="match status" value="1"/>
</dbReference>
<keyword evidence="1" id="KW-0472">Membrane</keyword>
<proteinExistence type="predicted"/>
<dbReference type="PROSITE" id="PS50885">
    <property type="entry name" value="HAMP"/>
    <property type="match status" value="1"/>
</dbReference>
<dbReference type="CDD" id="cd06225">
    <property type="entry name" value="HAMP"/>
    <property type="match status" value="1"/>
</dbReference>
<evidence type="ECO:0000256" key="1">
    <source>
        <dbReference type="SAM" id="Phobius"/>
    </source>
</evidence>
<dbReference type="GO" id="GO:0071111">
    <property type="term" value="F:cyclic-guanylate-specific phosphodiesterase activity"/>
    <property type="evidence" value="ECO:0007669"/>
    <property type="project" value="InterPro"/>
</dbReference>
<dbReference type="Gene3D" id="6.10.340.10">
    <property type="match status" value="1"/>
</dbReference>
<gene>
    <name evidence="5" type="ORF">SAMN05216406_1674</name>
</gene>
<sequence length="786" mass="88657">MALRTLNYGILKLVGGLLCLTTCSILVSVWISTTNHARKQVAQGLDIGQNIFTQVLASRESQLYNSADVLTADFGFIQSVASQDKDTITSVLFNHGERISADLMALLSFDGNVISSTSTGLGSNDPFPAKELIRKAISSGGVASILEIDKQLYQVILLTVNAPVPIAIAVVGFEINQALIEELSAITKLNTTIELSHAGGQNMTISSVPNNELINVYDSVKLELDILRSPFEREHRFFSKRFLLSELEGRQVWIILSEDINQLFSEFNLLQLEITFITLLSIGLTLLMGAVFARNLTLPLTNLEIMAQRVARGDYHKHINIQANSKEIDNLAIAFSVMQENVCSREEKIQFQASHDVLTGLYNRYQISTIIQQKMSEQKPFQAFGMNILGYRGINDVFGYQIGDSCLQSLAVRFMKLGGQAARLGGGELLWLPDQFINEKALLELRQQLEQPLEVDNTVLNIRFSIGVTCFPDDAEDTQTLFRRLSIAVDHARREKNLFQAYRQDLEENYLYRLEVLNELKQALSSTQSELAVFYQPKLSLNTGKISKVEALIRWNNKRLGFVSPELFILVAEQAGLINQVTNWVIDRVIYDLRQWDQIGISLQVAINLSVHDVTNIDLLPGVVQRLKLAGLGKNKLAFEITESDLMKEPEKAIEQLQAFRTYGFNLAIDDFGTGYSSLSYLKNMPVTELKIDKSFILKLDQQLEDQNIVQTIIALARTFKLEIVAEGVENEATLRLLNAWGCDWIQGYFISKPMASDQIQRWLEEHGTTKWIRNDIEKYRYKKYA</sequence>
<dbReference type="EMBL" id="FNLN01000067">
    <property type="protein sequence ID" value="SDU35736.1"/>
    <property type="molecule type" value="Genomic_DNA"/>
</dbReference>
<keyword evidence="1" id="KW-0812">Transmembrane</keyword>
<dbReference type="PANTHER" id="PTHR33121">
    <property type="entry name" value="CYCLIC DI-GMP PHOSPHODIESTERASE PDEF"/>
    <property type="match status" value="1"/>
</dbReference>
<dbReference type="NCBIfam" id="TIGR00254">
    <property type="entry name" value="GGDEF"/>
    <property type="match status" value="1"/>
</dbReference>
<dbReference type="InterPro" id="IPR029150">
    <property type="entry name" value="dCache_3"/>
</dbReference>
<evidence type="ECO:0000259" key="2">
    <source>
        <dbReference type="PROSITE" id="PS50883"/>
    </source>
</evidence>
<dbReference type="InterPro" id="IPR003660">
    <property type="entry name" value="HAMP_dom"/>
</dbReference>
<dbReference type="RefSeq" id="WP_074702318.1">
    <property type="nucleotide sequence ID" value="NZ_FNLN01000067.1"/>
</dbReference>
<evidence type="ECO:0000313" key="6">
    <source>
        <dbReference type="Proteomes" id="UP000182882"/>
    </source>
</evidence>
<feature type="domain" description="HAMP" evidence="3">
    <location>
        <begin position="294"/>
        <end position="347"/>
    </location>
</feature>
<dbReference type="Proteomes" id="UP000182882">
    <property type="component" value="Unassembled WGS sequence"/>
</dbReference>
<dbReference type="SMART" id="SM00052">
    <property type="entry name" value="EAL"/>
    <property type="match status" value="1"/>
</dbReference>
<dbReference type="Gene3D" id="3.20.20.450">
    <property type="entry name" value="EAL domain"/>
    <property type="match status" value="1"/>
</dbReference>
<dbReference type="SUPFAM" id="SSF141868">
    <property type="entry name" value="EAL domain-like"/>
    <property type="match status" value="1"/>
</dbReference>
<dbReference type="CDD" id="cd01949">
    <property type="entry name" value="GGDEF"/>
    <property type="match status" value="1"/>
</dbReference>
<dbReference type="InterPro" id="IPR000160">
    <property type="entry name" value="GGDEF_dom"/>
</dbReference>
<feature type="transmembrane region" description="Helical" evidence="1">
    <location>
        <begin position="6"/>
        <end position="31"/>
    </location>
</feature>
<dbReference type="SMART" id="SM00304">
    <property type="entry name" value="HAMP"/>
    <property type="match status" value="1"/>
</dbReference>
<dbReference type="Gene3D" id="3.30.70.270">
    <property type="match status" value="1"/>
</dbReference>
<dbReference type="AlphaFoldDB" id="A0A1H2HVG3"/>
<evidence type="ECO:0000259" key="4">
    <source>
        <dbReference type="PROSITE" id="PS50887"/>
    </source>
</evidence>
<dbReference type="PROSITE" id="PS50887">
    <property type="entry name" value="GGDEF"/>
    <property type="match status" value="1"/>
</dbReference>
<dbReference type="InterPro" id="IPR035919">
    <property type="entry name" value="EAL_sf"/>
</dbReference>
<feature type="domain" description="GGDEF" evidence="4">
    <location>
        <begin position="379"/>
        <end position="504"/>
    </location>
</feature>
<dbReference type="InterPro" id="IPR050706">
    <property type="entry name" value="Cyclic-di-GMP_PDE-like"/>
</dbReference>
<dbReference type="Pfam" id="PF14827">
    <property type="entry name" value="dCache_3"/>
    <property type="match status" value="1"/>
</dbReference>
<accession>A0A1H2HVG3</accession>
<feature type="domain" description="EAL" evidence="2">
    <location>
        <begin position="513"/>
        <end position="768"/>
    </location>
</feature>
<dbReference type="InterPro" id="IPR029787">
    <property type="entry name" value="Nucleotide_cyclase"/>
</dbReference>
<dbReference type="InterPro" id="IPR043128">
    <property type="entry name" value="Rev_trsase/Diguanyl_cyclase"/>
</dbReference>
<protein>
    <submittedName>
        <fullName evidence="5">Diguanylate cyclase/phosphodiesterase</fullName>
    </submittedName>
</protein>